<reference evidence="1" key="1">
    <citation type="submission" date="2021-03" db="EMBL/GenBank/DDBJ databases">
        <authorList>
            <person name="Tagirdzhanova G."/>
        </authorList>
    </citation>
    <scope>NUCLEOTIDE SEQUENCE</scope>
</reference>
<evidence type="ECO:0000313" key="1">
    <source>
        <dbReference type="EMBL" id="CAF9917023.1"/>
    </source>
</evidence>
<accession>A0A8H3F7J3</accession>
<protein>
    <submittedName>
        <fullName evidence="1">Uncharacterized protein</fullName>
    </submittedName>
</protein>
<organism evidence="1 2">
    <name type="scientific">Imshaugia aleurites</name>
    <dbReference type="NCBI Taxonomy" id="172621"/>
    <lineage>
        <taxon>Eukaryota</taxon>
        <taxon>Fungi</taxon>
        <taxon>Dikarya</taxon>
        <taxon>Ascomycota</taxon>
        <taxon>Pezizomycotina</taxon>
        <taxon>Lecanoromycetes</taxon>
        <taxon>OSLEUM clade</taxon>
        <taxon>Lecanoromycetidae</taxon>
        <taxon>Lecanorales</taxon>
        <taxon>Lecanorineae</taxon>
        <taxon>Parmeliaceae</taxon>
        <taxon>Imshaugia</taxon>
    </lineage>
</organism>
<gene>
    <name evidence="1" type="ORF">IMSHALPRED_003373</name>
</gene>
<dbReference type="Proteomes" id="UP000664534">
    <property type="component" value="Unassembled WGS sequence"/>
</dbReference>
<dbReference type="PANTHER" id="PTHR38846">
    <property type="entry name" value="C3H1-TYPE DOMAIN-CONTAINING PROTEIN"/>
    <property type="match status" value="1"/>
</dbReference>
<dbReference type="PANTHER" id="PTHR38846:SF1">
    <property type="entry name" value="C3H1-TYPE DOMAIN-CONTAINING PROTEIN"/>
    <property type="match status" value="1"/>
</dbReference>
<name>A0A8H3F7J3_9LECA</name>
<sequence length="157" mass="17865">MAEQKYFDRYPTFEPDPNAGLLKNFEQLTISNGWQPNSKKHKKERKAYLIAAAETHIESIDSGGAAERLAGLQGLCRELQISPIPTSITQCKKELKKVNVCIIDLIDSRRLHTQVKVFQSYHALQQHVTTRKHFFPLIDGKKKSNGLLKVLLRKILG</sequence>
<keyword evidence="2" id="KW-1185">Reference proteome</keyword>
<dbReference type="AlphaFoldDB" id="A0A8H3F7J3"/>
<proteinExistence type="predicted"/>
<evidence type="ECO:0000313" key="2">
    <source>
        <dbReference type="Proteomes" id="UP000664534"/>
    </source>
</evidence>
<dbReference type="OrthoDB" id="6105938at2759"/>
<comment type="caution">
    <text evidence="1">The sequence shown here is derived from an EMBL/GenBank/DDBJ whole genome shotgun (WGS) entry which is preliminary data.</text>
</comment>
<dbReference type="EMBL" id="CAJPDT010000017">
    <property type="protein sequence ID" value="CAF9917023.1"/>
    <property type="molecule type" value="Genomic_DNA"/>
</dbReference>